<organism evidence="2 3">
    <name type="scientific">Labilithrix luteola</name>
    <dbReference type="NCBI Taxonomy" id="1391654"/>
    <lineage>
        <taxon>Bacteria</taxon>
        <taxon>Pseudomonadati</taxon>
        <taxon>Myxococcota</taxon>
        <taxon>Polyangia</taxon>
        <taxon>Polyangiales</taxon>
        <taxon>Labilitrichaceae</taxon>
        <taxon>Labilithrix</taxon>
    </lineage>
</organism>
<accession>A0A0K1QD86</accession>
<evidence type="ECO:0000313" key="3">
    <source>
        <dbReference type="Proteomes" id="UP000064967"/>
    </source>
</evidence>
<reference evidence="2 3" key="1">
    <citation type="submission" date="2015-08" db="EMBL/GenBank/DDBJ databases">
        <authorList>
            <person name="Babu N.S."/>
            <person name="Beckwith C.J."/>
            <person name="Beseler K.G."/>
            <person name="Brison A."/>
            <person name="Carone J.V."/>
            <person name="Caskin T.P."/>
            <person name="Diamond M."/>
            <person name="Durham M.E."/>
            <person name="Foxe J.M."/>
            <person name="Go M."/>
            <person name="Henderson B.A."/>
            <person name="Jones I.B."/>
            <person name="McGettigan J.A."/>
            <person name="Micheletti S.J."/>
            <person name="Nasrallah M.E."/>
            <person name="Ortiz D."/>
            <person name="Piller C.R."/>
            <person name="Privatt S.R."/>
            <person name="Schneider S.L."/>
            <person name="Sharp S."/>
            <person name="Smith T.C."/>
            <person name="Stanton J.D."/>
            <person name="Ullery H.E."/>
            <person name="Wilson R.J."/>
            <person name="Serrano M.G."/>
            <person name="Buck G."/>
            <person name="Lee V."/>
            <person name="Wang Y."/>
            <person name="Carvalho R."/>
            <person name="Voegtly L."/>
            <person name="Shi R."/>
            <person name="Duckworth R."/>
            <person name="Johnson A."/>
            <person name="Loviza R."/>
            <person name="Walstead R."/>
            <person name="Shah Z."/>
            <person name="Kiflezghi M."/>
            <person name="Wade K."/>
            <person name="Ball S.L."/>
            <person name="Bradley K.W."/>
            <person name="Asai D.J."/>
            <person name="Bowman C.A."/>
            <person name="Russell D.A."/>
            <person name="Pope W.H."/>
            <person name="Jacobs-Sera D."/>
            <person name="Hendrix R.W."/>
            <person name="Hatfull G.F."/>
        </authorList>
    </citation>
    <scope>NUCLEOTIDE SEQUENCE [LARGE SCALE GENOMIC DNA]</scope>
    <source>
        <strain evidence="2 3">DSM 27648</strain>
    </source>
</reference>
<name>A0A0K1QD86_9BACT</name>
<dbReference type="Gene3D" id="3.10.450.50">
    <property type="match status" value="1"/>
</dbReference>
<proteinExistence type="predicted"/>
<dbReference type="PANTHER" id="PTHR41252">
    <property type="entry name" value="BLR2505 PROTEIN"/>
    <property type="match status" value="1"/>
</dbReference>
<dbReference type="AlphaFoldDB" id="A0A0K1QD86"/>
<dbReference type="EMBL" id="CP012333">
    <property type="protein sequence ID" value="AKV03709.1"/>
    <property type="molecule type" value="Genomic_DNA"/>
</dbReference>
<dbReference type="SUPFAM" id="SSF54427">
    <property type="entry name" value="NTF2-like"/>
    <property type="match status" value="1"/>
</dbReference>
<gene>
    <name evidence="2" type="ORF">AKJ09_10372</name>
</gene>
<keyword evidence="3" id="KW-1185">Reference proteome</keyword>
<dbReference type="Pfam" id="PF12680">
    <property type="entry name" value="SnoaL_2"/>
    <property type="match status" value="1"/>
</dbReference>
<protein>
    <recommendedName>
        <fullName evidence="1">SnoaL-like domain-containing protein</fullName>
    </recommendedName>
</protein>
<dbReference type="KEGG" id="llu:AKJ09_10372"/>
<dbReference type="RefSeq" id="WP_169928516.1">
    <property type="nucleotide sequence ID" value="NZ_CP012333.1"/>
</dbReference>
<dbReference type="PANTHER" id="PTHR41252:SF1">
    <property type="entry name" value="BLR2505 PROTEIN"/>
    <property type="match status" value="1"/>
</dbReference>
<sequence length="137" mass="14774">MNTQSNGSDVVKGFFAAFGKGDVEGVVASFHPHAEITAVRQGGRADGGLYGTYSGTEGVNDFVKALGATFDTRAFAVDHVVGEGNVVFASGSFTHELKSTRKPFRSDWALKCIIEEGKIREYHFYEDSAAYVEASRP</sequence>
<dbReference type="STRING" id="1391654.AKJ09_10372"/>
<dbReference type="Proteomes" id="UP000064967">
    <property type="component" value="Chromosome"/>
</dbReference>
<dbReference type="InterPro" id="IPR032710">
    <property type="entry name" value="NTF2-like_dom_sf"/>
</dbReference>
<feature type="domain" description="SnoaL-like" evidence="1">
    <location>
        <begin position="11"/>
        <end position="122"/>
    </location>
</feature>
<dbReference type="InterPro" id="IPR037401">
    <property type="entry name" value="SnoaL-like"/>
</dbReference>
<evidence type="ECO:0000313" key="2">
    <source>
        <dbReference type="EMBL" id="AKV03709.1"/>
    </source>
</evidence>
<evidence type="ECO:0000259" key="1">
    <source>
        <dbReference type="Pfam" id="PF12680"/>
    </source>
</evidence>